<dbReference type="InterPro" id="IPR027417">
    <property type="entry name" value="P-loop_NTPase"/>
</dbReference>
<dbReference type="EMBL" id="UPPP01000094">
    <property type="protein sequence ID" value="VBB08580.1"/>
    <property type="molecule type" value="Genomic_DNA"/>
</dbReference>
<evidence type="ECO:0000313" key="1">
    <source>
        <dbReference type="EMBL" id="VBB08580.1"/>
    </source>
</evidence>
<organism evidence="1 2">
    <name type="scientific">Lucifera butyrica</name>
    <dbReference type="NCBI Taxonomy" id="1351585"/>
    <lineage>
        <taxon>Bacteria</taxon>
        <taxon>Bacillati</taxon>
        <taxon>Bacillota</taxon>
        <taxon>Negativicutes</taxon>
        <taxon>Veillonellales</taxon>
        <taxon>Veillonellaceae</taxon>
        <taxon>Lucifera</taxon>
    </lineage>
</organism>
<sequence length="130" mass="15099">MLRKSNASVIFATQSLADIVDTPIFSTILESCPSRIFLPNKNAFEERSKQLYRAFGLNDQQLQILTQATPKKEYYYVSELGCRLYDLDLEREALAYCAVNKQDLITCRRIIAEYGKANFVQKWREYKGLQ</sequence>
<dbReference type="SUPFAM" id="SSF52540">
    <property type="entry name" value="P-loop containing nucleoside triphosphate hydrolases"/>
    <property type="match status" value="1"/>
</dbReference>
<keyword evidence="2" id="KW-1185">Reference proteome</keyword>
<gene>
    <name evidence="1" type="ORF">LUCI_3858</name>
</gene>
<evidence type="ECO:0000313" key="2">
    <source>
        <dbReference type="Proteomes" id="UP000277811"/>
    </source>
</evidence>
<dbReference type="OrthoDB" id="9816422at2"/>
<name>A0A498RCE1_9FIRM</name>
<dbReference type="RefSeq" id="WP_122629457.1">
    <property type="nucleotide sequence ID" value="NZ_UPPP01000094.1"/>
</dbReference>
<proteinExistence type="predicted"/>
<dbReference type="Proteomes" id="UP000277811">
    <property type="component" value="Unassembled WGS sequence"/>
</dbReference>
<dbReference type="Gene3D" id="3.40.50.300">
    <property type="entry name" value="P-loop containing nucleotide triphosphate hydrolases"/>
    <property type="match status" value="1"/>
</dbReference>
<dbReference type="AlphaFoldDB" id="A0A498RCE1"/>
<accession>A0A498RCE1</accession>
<reference evidence="1 2" key="1">
    <citation type="submission" date="2018-06" db="EMBL/GenBank/DDBJ databases">
        <authorList>
            <person name="Strepis N."/>
        </authorList>
    </citation>
    <scope>NUCLEOTIDE SEQUENCE [LARGE SCALE GENOMIC DNA]</scope>
    <source>
        <strain evidence="1">LUCI</strain>
    </source>
</reference>
<protein>
    <submittedName>
        <fullName evidence="1">Uncharacterized protein</fullName>
    </submittedName>
</protein>